<dbReference type="Pfam" id="PF13005">
    <property type="entry name" value="zf-IS66"/>
    <property type="match status" value="1"/>
</dbReference>
<evidence type="ECO:0000313" key="6">
    <source>
        <dbReference type="EMBL" id="GES53779.1"/>
    </source>
</evidence>
<sequence length="552" mass="61595">MISKPVDLPADVVGAYLALLGEHEALQVKHAIAVAEAANAQAMLTDNEALIVALELKIEKLRRELRGQRSERTARLLDQLELQLEELVTAATEDEVAAQAASARTSSVRSFTRKRPVRKPWPDDIERERIVIEPPTTCTCCGGSRLSKLGEDVTETLEEIPRRFKVIETVREKFTCRDCEGISQAPAPFHATPRGFIGPHLLATILFDKFGMHSPLNRQSARFKCEGIDLSTSTLADQVGYATAALMPVFDLIEAHVFAAERLHGDDTTIPIQARDKCMTGRIWTYVCDDRPFGGTAPPAAIYYASSDRRGEHPQKHLARYGGILQSDCYNGFEPIAVAATKEVPITFAFCHAHARRKFFELADIQKSARDRKRKGKPISPIALEAVKRFDALFEIERQINGLSAGERLAVRQEKSKPLFDEMHEWLTKERATLSRSSEVTEPIDYMLKRWEGFALFLEDGRVCLTNNAAERALRGVALGRKNWTFAGSQRGADRAAVMLTAITICRLNDVDPKAWLADVLARIADHPVTRLHELLPWEWKRASPATVLLAA</sequence>
<dbReference type="Pfam" id="PF03050">
    <property type="entry name" value="DDE_Tnp_IS66"/>
    <property type="match status" value="1"/>
</dbReference>
<dbReference type="InterPro" id="IPR004291">
    <property type="entry name" value="Transposase_IS66_central"/>
</dbReference>
<protein>
    <submittedName>
        <fullName evidence="6">Transposase</fullName>
    </submittedName>
</protein>
<feature type="domain" description="Transposase TnpC homeodomain" evidence="4">
    <location>
        <begin position="54"/>
        <end position="130"/>
    </location>
</feature>
<dbReference type="InterPro" id="IPR024463">
    <property type="entry name" value="Transposase_TnpC_homeodom"/>
</dbReference>
<dbReference type="InterPro" id="IPR024474">
    <property type="entry name" value="Znf_dom_IS66"/>
</dbReference>
<comment type="caution">
    <text evidence="6">The sequence shown here is derived from an EMBL/GenBank/DDBJ whole genome shotgun (WGS) entry which is preliminary data.</text>
</comment>
<evidence type="ECO:0000259" key="4">
    <source>
        <dbReference type="Pfam" id="PF13007"/>
    </source>
</evidence>
<proteinExistence type="predicted"/>
<feature type="domain" description="Transposase IS66 zinc-finger binding" evidence="3">
    <location>
        <begin position="135"/>
        <end position="180"/>
    </location>
</feature>
<accession>A0ABQ0ZES4</accession>
<dbReference type="NCBIfam" id="NF033517">
    <property type="entry name" value="transpos_IS66"/>
    <property type="match status" value="1"/>
</dbReference>
<evidence type="ECO:0000313" key="7">
    <source>
        <dbReference type="Proteomes" id="UP000390335"/>
    </source>
</evidence>
<dbReference type="InterPro" id="IPR052344">
    <property type="entry name" value="Transposase-related"/>
</dbReference>
<dbReference type="Pfam" id="PF13817">
    <property type="entry name" value="DDE_Tnp_IS66_C"/>
    <property type="match status" value="1"/>
</dbReference>
<dbReference type="PANTHER" id="PTHR33678">
    <property type="entry name" value="BLL1576 PROTEIN"/>
    <property type="match status" value="1"/>
</dbReference>
<dbReference type="EMBL" id="BLAJ01000031">
    <property type="protein sequence ID" value="GES53779.1"/>
    <property type="molecule type" value="Genomic_DNA"/>
</dbReference>
<organism evidence="6 7">
    <name type="scientific">Rhizobium dioscoreae</name>
    <dbReference type="NCBI Taxonomy" id="2653122"/>
    <lineage>
        <taxon>Bacteria</taxon>
        <taxon>Pseudomonadati</taxon>
        <taxon>Pseudomonadota</taxon>
        <taxon>Alphaproteobacteria</taxon>
        <taxon>Hyphomicrobiales</taxon>
        <taxon>Rhizobiaceae</taxon>
        <taxon>Rhizobium/Agrobacterium group</taxon>
        <taxon>Rhizobium</taxon>
    </lineage>
</organism>
<dbReference type="Proteomes" id="UP000390335">
    <property type="component" value="Unassembled WGS sequence"/>
</dbReference>
<dbReference type="InterPro" id="IPR039552">
    <property type="entry name" value="IS66_C"/>
</dbReference>
<dbReference type="RefSeq" id="WP_152095053.1">
    <property type="nucleotide sequence ID" value="NZ_BLAJ01000031.1"/>
</dbReference>
<dbReference type="PANTHER" id="PTHR33678:SF1">
    <property type="entry name" value="BLL1576 PROTEIN"/>
    <property type="match status" value="1"/>
</dbReference>
<evidence type="ECO:0000259" key="2">
    <source>
        <dbReference type="Pfam" id="PF03050"/>
    </source>
</evidence>
<gene>
    <name evidence="6" type="ORF">RsS93_63930</name>
</gene>
<evidence type="ECO:0000259" key="3">
    <source>
        <dbReference type="Pfam" id="PF13005"/>
    </source>
</evidence>
<keyword evidence="1" id="KW-0175">Coiled coil</keyword>
<reference evidence="6 7" key="1">
    <citation type="journal article" date="2020" name="Genome Biol. Evol.">
        <title>Rhizobium dioscoreae sp. nov., a plant growth-promoting bacterium isolated from yam (Dioscorea species).</title>
        <authorList>
            <person name="Ouyabe M."/>
            <person name="Tanaka N."/>
            <person name="Shiwa Y."/>
            <person name="Fujita N."/>
            <person name="Kikuno H."/>
            <person name="Babil P."/>
            <person name="Shiwachi H."/>
        </authorList>
    </citation>
    <scope>NUCLEOTIDE SEQUENCE [LARGE SCALE GENOMIC DNA]</scope>
    <source>
        <strain evidence="6 7">S-93</strain>
    </source>
</reference>
<evidence type="ECO:0000256" key="1">
    <source>
        <dbReference type="SAM" id="Coils"/>
    </source>
</evidence>
<feature type="domain" description="Transposase IS66 central" evidence="2">
    <location>
        <begin position="195"/>
        <end position="494"/>
    </location>
</feature>
<keyword evidence="7" id="KW-1185">Reference proteome</keyword>
<name>A0ABQ0ZES4_9HYPH</name>
<feature type="domain" description="Transposase IS66 C-terminal" evidence="5">
    <location>
        <begin position="506"/>
        <end position="538"/>
    </location>
</feature>
<feature type="coiled-coil region" evidence="1">
    <location>
        <begin position="44"/>
        <end position="97"/>
    </location>
</feature>
<evidence type="ECO:0000259" key="5">
    <source>
        <dbReference type="Pfam" id="PF13817"/>
    </source>
</evidence>
<dbReference type="Pfam" id="PF13007">
    <property type="entry name" value="LZ_Tnp_IS66"/>
    <property type="match status" value="1"/>
</dbReference>